<dbReference type="Pfam" id="PF03743">
    <property type="entry name" value="TrbI"/>
    <property type="match status" value="1"/>
</dbReference>
<accession>A0A662ZIG6</accession>
<keyword evidence="2" id="KW-0472">Membrane</keyword>
<organism evidence="3 4">
    <name type="scientific">Ruminobacter amylophilus</name>
    <dbReference type="NCBI Taxonomy" id="867"/>
    <lineage>
        <taxon>Bacteria</taxon>
        <taxon>Pseudomonadati</taxon>
        <taxon>Pseudomonadota</taxon>
        <taxon>Gammaproteobacteria</taxon>
        <taxon>Aeromonadales</taxon>
        <taxon>Succinivibrionaceae</taxon>
        <taxon>Ruminobacter</taxon>
    </lineage>
</organism>
<gene>
    <name evidence="3" type="ORF">SAMN02910344_01664</name>
</gene>
<reference evidence="3 4" key="1">
    <citation type="submission" date="2016-10" db="EMBL/GenBank/DDBJ databases">
        <authorList>
            <person name="Varghese N."/>
            <person name="Submissions S."/>
        </authorList>
    </citation>
    <scope>NUCLEOTIDE SEQUENCE [LARGE SCALE GENOMIC DNA]</scope>
    <source>
        <strain evidence="3 4">DSM 1361</strain>
    </source>
</reference>
<dbReference type="InterPro" id="IPR005498">
    <property type="entry name" value="T4SS_VirB10/TraB/TrbI"/>
</dbReference>
<dbReference type="AlphaFoldDB" id="A0A662ZIG6"/>
<keyword evidence="2" id="KW-0812">Transmembrane</keyword>
<proteinExistence type="predicted"/>
<keyword evidence="4" id="KW-1185">Reference proteome</keyword>
<feature type="compositionally biased region" description="Basic and acidic residues" evidence="1">
    <location>
        <begin position="184"/>
        <end position="201"/>
    </location>
</feature>
<feature type="compositionally biased region" description="Basic and acidic residues" evidence="1">
    <location>
        <begin position="210"/>
        <end position="236"/>
    </location>
</feature>
<name>A0A662ZIG6_9GAMM</name>
<protein>
    <submittedName>
        <fullName evidence="3">Conjugal transfer pilus assembly protein TraB</fullName>
    </submittedName>
</protein>
<evidence type="ECO:0000256" key="1">
    <source>
        <dbReference type="SAM" id="MobiDB-lite"/>
    </source>
</evidence>
<dbReference type="CDD" id="cd16430">
    <property type="entry name" value="TraB"/>
    <property type="match status" value="1"/>
</dbReference>
<feature type="transmembrane region" description="Helical" evidence="2">
    <location>
        <begin position="12"/>
        <end position="30"/>
    </location>
</feature>
<feature type="region of interest" description="Disordered" evidence="1">
    <location>
        <begin position="136"/>
        <end position="242"/>
    </location>
</feature>
<evidence type="ECO:0000256" key="2">
    <source>
        <dbReference type="SAM" id="Phobius"/>
    </source>
</evidence>
<feature type="compositionally biased region" description="Basic and acidic residues" evidence="1">
    <location>
        <begin position="154"/>
        <end position="168"/>
    </location>
</feature>
<feature type="compositionally biased region" description="Basic and acidic residues" evidence="1">
    <location>
        <begin position="137"/>
        <end position="146"/>
    </location>
</feature>
<dbReference type="Proteomes" id="UP000243745">
    <property type="component" value="Unassembled WGS sequence"/>
</dbReference>
<dbReference type="RefSeq" id="WP_342741919.1">
    <property type="nucleotide sequence ID" value="NZ_FOXF01000034.1"/>
</dbReference>
<dbReference type="EMBL" id="FOXF01000034">
    <property type="protein sequence ID" value="SFP53877.1"/>
    <property type="molecule type" value="Genomic_DNA"/>
</dbReference>
<evidence type="ECO:0000313" key="3">
    <source>
        <dbReference type="EMBL" id="SFP53877.1"/>
    </source>
</evidence>
<evidence type="ECO:0000313" key="4">
    <source>
        <dbReference type="Proteomes" id="UP000243745"/>
    </source>
</evidence>
<keyword evidence="2" id="KW-1133">Transmembrane helix</keyword>
<sequence length="459" mass="49921">MSEKISPKYRKWLMWGLGIGGVMLVVALTGPQDKKTDSRGGREVKHVLTDFDTRKVGVDSLAANIKLLYAEHNSLSRELGGIRHQLELLRRNPGLIGANGDFSSGAGDLAEEVRNMREELKLIKTLLPKEMQSLKKQLKEEGRNTDGAESGEPISRKESKDQVHEKRNSPSGKYGGSSASDDTECFKKNSPGREREFRRENSVLPGTSSPERHIRSVSDARFAELRNRGTPDERGLSRHLKGNGDRGYYIPAGSILSGILLTGLDAPTRENARTDPFPVLINIDREAILPNSRSFDFNECFVIAAGFGDMSSERVYLRTETLNCVAESGRVMETPLNGYAAGEDGKAGIRGRLVSKQGVLIARSLTAGFLEGLAGAFNVTPVPVISTTGGSGSVDYQSVYSGRALQGAAVSGSSKALERVASFYLKLAEEMFPVLEVDAARRVDIILTKGISLDYALND</sequence>